<dbReference type="Proteomes" id="UP000011666">
    <property type="component" value="Unassembled WGS sequence"/>
</dbReference>
<dbReference type="STRING" id="1223545.GS4_07_00740"/>
<dbReference type="EMBL" id="BANX01000007">
    <property type="protein sequence ID" value="GAC67325.1"/>
    <property type="molecule type" value="Genomic_DNA"/>
</dbReference>
<evidence type="ECO:0000313" key="2">
    <source>
        <dbReference type="EMBL" id="GAC67325.1"/>
    </source>
</evidence>
<accession>M0QFE9</accession>
<gene>
    <name evidence="2" type="ORF">GS4_07_00740</name>
</gene>
<comment type="caution">
    <text evidence="2">The sequence shown here is derived from an EMBL/GenBank/DDBJ whole genome shotgun (WGS) entry which is preliminary data.</text>
</comment>
<dbReference type="InterPro" id="IPR036388">
    <property type="entry name" value="WH-like_DNA-bd_sf"/>
</dbReference>
<dbReference type="Gene3D" id="1.10.10.10">
    <property type="entry name" value="Winged helix-like DNA-binding domain superfamily/Winged helix DNA-binding domain"/>
    <property type="match status" value="1"/>
</dbReference>
<evidence type="ECO:0000313" key="3">
    <source>
        <dbReference type="Proteomes" id="UP000011666"/>
    </source>
</evidence>
<dbReference type="AlphaFoldDB" id="M0QFE9"/>
<protein>
    <submittedName>
        <fullName evidence="2">Putative MarR family transcriptional regulator</fullName>
    </submittedName>
</protein>
<dbReference type="InterPro" id="IPR000835">
    <property type="entry name" value="HTH_MarR-typ"/>
</dbReference>
<dbReference type="InterPro" id="IPR036390">
    <property type="entry name" value="WH_DNA-bd_sf"/>
</dbReference>
<name>M0QFE9_9ACTN</name>
<dbReference type="SUPFAM" id="SSF46785">
    <property type="entry name" value="Winged helix' DNA-binding domain"/>
    <property type="match status" value="1"/>
</dbReference>
<dbReference type="GO" id="GO:0003700">
    <property type="term" value="F:DNA-binding transcription factor activity"/>
    <property type="evidence" value="ECO:0007669"/>
    <property type="project" value="InterPro"/>
</dbReference>
<dbReference type="RefSeq" id="WP_007618377.1">
    <property type="nucleotide sequence ID" value="NZ_BANX01000007.1"/>
</dbReference>
<proteinExistence type="predicted"/>
<dbReference type="eggNOG" id="COG1846">
    <property type="taxonomic scope" value="Bacteria"/>
</dbReference>
<sequence length="159" mass="18239">MGIADQTDHDPWPSPLFRDIVEELQTFNRRKTNIYPHAILEASAFAILLVLADGRARTLRELTEELELEQSTVNRQVNSAINHGYLERFEVPGSVSRMIRPTPAGQEAFEHDGQLRVERLNRVFDDLAPGTPEGLLRELRAFNQAYQRTVDRSTERSLR</sequence>
<organism evidence="2 3">
    <name type="scientific">Gordonia soli NBRC 108243</name>
    <dbReference type="NCBI Taxonomy" id="1223545"/>
    <lineage>
        <taxon>Bacteria</taxon>
        <taxon>Bacillati</taxon>
        <taxon>Actinomycetota</taxon>
        <taxon>Actinomycetes</taxon>
        <taxon>Mycobacteriales</taxon>
        <taxon>Gordoniaceae</taxon>
        <taxon>Gordonia</taxon>
    </lineage>
</organism>
<feature type="domain" description="HTH marR-type" evidence="1">
    <location>
        <begin position="42"/>
        <end position="88"/>
    </location>
</feature>
<reference evidence="2 3" key="1">
    <citation type="submission" date="2013-01" db="EMBL/GenBank/DDBJ databases">
        <title>Whole genome shotgun sequence of Gordonia soli NBRC 108243.</title>
        <authorList>
            <person name="Isaki-Nakamura S."/>
            <person name="Hosoyama A."/>
            <person name="Tsuchikane K."/>
            <person name="Ando Y."/>
            <person name="Baba S."/>
            <person name="Ohji S."/>
            <person name="Hamada M."/>
            <person name="Tamura T."/>
            <person name="Yamazoe A."/>
            <person name="Yamazaki S."/>
            <person name="Fujita N."/>
        </authorList>
    </citation>
    <scope>NUCLEOTIDE SEQUENCE [LARGE SCALE GENOMIC DNA]</scope>
    <source>
        <strain evidence="2 3">NBRC 108243</strain>
    </source>
</reference>
<evidence type="ECO:0000259" key="1">
    <source>
        <dbReference type="Pfam" id="PF12802"/>
    </source>
</evidence>
<keyword evidence="3" id="KW-1185">Reference proteome</keyword>
<dbReference type="Pfam" id="PF12802">
    <property type="entry name" value="MarR_2"/>
    <property type="match status" value="1"/>
</dbReference>